<keyword evidence="6" id="KW-0472">Membrane</keyword>
<dbReference type="InterPro" id="IPR014710">
    <property type="entry name" value="RmlC-like_jellyroll"/>
</dbReference>
<comment type="subcellular location">
    <subcellularLocation>
        <location evidence="1">Nucleus</location>
    </subcellularLocation>
</comment>
<dbReference type="Gene3D" id="2.60.120.10">
    <property type="entry name" value="Jelly Rolls"/>
    <property type="match status" value="1"/>
</dbReference>
<keyword evidence="6" id="KW-1133">Transmembrane helix</keyword>
<keyword evidence="6" id="KW-0812">Transmembrane</keyword>
<proteinExistence type="inferred from homology"/>
<feature type="region of interest" description="Disordered" evidence="5">
    <location>
        <begin position="1"/>
        <end position="185"/>
    </location>
</feature>
<gene>
    <name evidence="8" type="primary">MIF2_1</name>
    <name evidence="8" type="ORF">AAF712_004818</name>
</gene>
<evidence type="ECO:0000259" key="7">
    <source>
        <dbReference type="Pfam" id="PF11699"/>
    </source>
</evidence>
<feature type="domain" description="Mif2/CENP-C cupin" evidence="7">
    <location>
        <begin position="222"/>
        <end position="305"/>
    </location>
</feature>
<dbReference type="EMBL" id="JBBXMP010000020">
    <property type="protein sequence ID" value="KAL0068158.1"/>
    <property type="molecule type" value="Genomic_DNA"/>
</dbReference>
<evidence type="ECO:0000256" key="1">
    <source>
        <dbReference type="ARBA" id="ARBA00004123"/>
    </source>
</evidence>
<dbReference type="InterPro" id="IPR011051">
    <property type="entry name" value="RmlC_Cupin_sf"/>
</dbReference>
<feature type="compositionally biased region" description="Polar residues" evidence="5">
    <location>
        <begin position="24"/>
        <end position="38"/>
    </location>
</feature>
<evidence type="ECO:0000256" key="5">
    <source>
        <dbReference type="SAM" id="MobiDB-lite"/>
    </source>
</evidence>
<keyword evidence="9" id="KW-1185">Reference proteome</keyword>
<sequence>MDRDDTATPRPPSPTGSTRSDSTISSYADATGDSTSDTIMPPSPVFDSPKPTTAFEPPTAMSNSESDAALHESKFTFVQAPDSSEHEGPSVPQVLLTSPGGGRAELDGGAAPEDGEGSVTPANTTAASSSAVTIKRTVDGLVPPPKTKRNRTSSRSKSAAQREESKSGDITPAFPEQGWDGDTPQVGKVLQYRTGEEVERTLTCTATYGNNALQPSQSEWSFRKDFGDERFIASGRLLLPPNVLKAYKATRDNTYIFYVVEGAVCARIHETQYVLCQGSSFMVPRGNRYSVQNISNRSAKLHFVQAREIQANEADDPLQLSSPTDPSTSPNSPRRSRPSFMTSKIVILITFILERLMKRFAKYRKVFQKLYVKYAMMVAKSVRAGPKAYLAFFFLGFLIRGIGFRKSFVPTIRVMVGGQLPTHHARPKEITG</sequence>
<dbReference type="PANTHER" id="PTHR16684">
    <property type="entry name" value="CENTROMERE PROTEIN C"/>
    <property type="match status" value="1"/>
</dbReference>
<dbReference type="Pfam" id="PF11699">
    <property type="entry name" value="CENP-C_C"/>
    <property type="match status" value="1"/>
</dbReference>
<feature type="compositionally biased region" description="Low complexity" evidence="5">
    <location>
        <begin position="321"/>
        <end position="333"/>
    </location>
</feature>
<dbReference type="InterPro" id="IPR028386">
    <property type="entry name" value="CENP-C/Mif2/cnp3"/>
</dbReference>
<evidence type="ECO:0000256" key="4">
    <source>
        <dbReference type="ARBA" id="ARBA00023242"/>
    </source>
</evidence>
<protein>
    <submittedName>
        <fullName evidence="8">Mitotic fidelity of chromosome transmission-related protein</fullName>
    </submittedName>
</protein>
<dbReference type="InterPro" id="IPR025974">
    <property type="entry name" value="Mif2/CENP-C_cupin"/>
</dbReference>
<feature type="transmembrane region" description="Helical" evidence="6">
    <location>
        <begin position="388"/>
        <end position="405"/>
    </location>
</feature>
<reference evidence="8 9" key="1">
    <citation type="submission" date="2024-05" db="EMBL/GenBank/DDBJ databases">
        <title>A draft genome resource for the thread blight pathogen Marasmius tenuissimus strain MS-2.</title>
        <authorList>
            <person name="Yulfo-Soto G.E."/>
            <person name="Baruah I.K."/>
            <person name="Amoako-Attah I."/>
            <person name="Bukari Y."/>
            <person name="Meinhardt L.W."/>
            <person name="Bailey B.A."/>
            <person name="Cohen S.P."/>
        </authorList>
    </citation>
    <scope>NUCLEOTIDE SEQUENCE [LARGE SCALE GENOMIC DNA]</scope>
    <source>
        <strain evidence="8 9">MS-2</strain>
    </source>
</reference>
<feature type="compositionally biased region" description="Low complexity" evidence="5">
    <location>
        <begin position="118"/>
        <end position="133"/>
    </location>
</feature>
<evidence type="ECO:0000313" key="9">
    <source>
        <dbReference type="Proteomes" id="UP001437256"/>
    </source>
</evidence>
<evidence type="ECO:0000313" key="8">
    <source>
        <dbReference type="EMBL" id="KAL0068158.1"/>
    </source>
</evidence>
<dbReference type="Proteomes" id="UP001437256">
    <property type="component" value="Unassembled WGS sequence"/>
</dbReference>
<comment type="caution">
    <text evidence="8">The sequence shown here is derived from an EMBL/GenBank/DDBJ whole genome shotgun (WGS) entry which is preliminary data.</text>
</comment>
<keyword evidence="4" id="KW-0539">Nucleus</keyword>
<comment type="similarity">
    <text evidence="2">Belongs to the CENP-C/MIF2 family.</text>
</comment>
<dbReference type="PANTHER" id="PTHR16684:SF11">
    <property type="entry name" value="CENTROMERE PROTEIN C"/>
    <property type="match status" value="1"/>
</dbReference>
<evidence type="ECO:0000256" key="6">
    <source>
        <dbReference type="SAM" id="Phobius"/>
    </source>
</evidence>
<name>A0ABR3A3C7_9AGAR</name>
<dbReference type="SUPFAM" id="SSF51182">
    <property type="entry name" value="RmlC-like cupins"/>
    <property type="match status" value="1"/>
</dbReference>
<organism evidence="8 9">
    <name type="scientific">Marasmius tenuissimus</name>
    <dbReference type="NCBI Taxonomy" id="585030"/>
    <lineage>
        <taxon>Eukaryota</taxon>
        <taxon>Fungi</taxon>
        <taxon>Dikarya</taxon>
        <taxon>Basidiomycota</taxon>
        <taxon>Agaricomycotina</taxon>
        <taxon>Agaricomycetes</taxon>
        <taxon>Agaricomycetidae</taxon>
        <taxon>Agaricales</taxon>
        <taxon>Marasmiineae</taxon>
        <taxon>Marasmiaceae</taxon>
        <taxon>Marasmius</taxon>
    </lineage>
</organism>
<evidence type="ECO:0000256" key="3">
    <source>
        <dbReference type="ARBA" id="ARBA00023125"/>
    </source>
</evidence>
<feature type="region of interest" description="Disordered" evidence="5">
    <location>
        <begin position="315"/>
        <end position="338"/>
    </location>
</feature>
<accession>A0ABR3A3C7</accession>
<evidence type="ECO:0000256" key="2">
    <source>
        <dbReference type="ARBA" id="ARBA00010291"/>
    </source>
</evidence>
<keyword evidence="3" id="KW-0238">DNA-binding</keyword>